<reference evidence="3" key="1">
    <citation type="submission" date="2020-10" db="EMBL/GenBank/DDBJ databases">
        <authorList>
            <person name="Gilroy R."/>
        </authorList>
    </citation>
    <scope>NUCLEOTIDE SEQUENCE</scope>
    <source>
        <strain evidence="3">ChiW16-3235</strain>
    </source>
</reference>
<accession>A0A9D1E6Q3</accession>
<dbReference type="AlphaFoldDB" id="A0A9D1E6Q3"/>
<feature type="signal peptide" evidence="1">
    <location>
        <begin position="1"/>
        <end position="25"/>
    </location>
</feature>
<evidence type="ECO:0000313" key="3">
    <source>
        <dbReference type="EMBL" id="HIR67413.1"/>
    </source>
</evidence>
<sequence length="1245" mass="137276">MKRKSLLIPLFVVALAIALCISALTGCIGSGSGNDDKEQTYTVTVTGGTGGGEYEEGEECTVTAELGEYETFVRWENADGEEVSTQNPYTFEVEGDVTLVAVTNTQQVTVTVDGGVISGTELYQTSVDIGSTVSVTAPDDKSAPFLYWQIDGVKQSEENPYSFVAEKDTRISAVVDVVCLIKVDGGTISGGETSHIFKSGEQCTITADAAPENQSFVYWYILDENGEEVIISREASYTFNVAESEKYYAKYSKVYTVTVEGGYIRTESGNVTELNVMEGGSCTVNLDYELIPENKGFVRWDLGNGVTSEQMTYAITDINEDYTVKAVYGDLIRFAAPEMDANQMFRYKNDYRPLEFDRGTSTVFVPNVTGVMFYIYTSAWADTDDYVGRFMLVGDTSGYKLTTTDGQTLLELEGAAGNLWLETKNDYTKDDLFEAFATVLGEEYSSTTPYFLAAQTLGVEGSVYASSEISVIGPMVFVEESIPSHTITISGGTITGTQLTSVTAYKGQTISVTSSAESFKFWLVNGEEEVAQATYEFTVEGDTELIAVFDEVYDISVVGGTFEDGETQVKAVAGQQYTIYADEAPQNQEFVYWYILGADNEEIIVSDNYEYTFTAMGEQTYYAKFKNTYLLTVNGGYVEGLSGDDGVYTVIEGESYTVVANIPEGKGLVEWKIGDESVSQDVKYVIPAISGNVTIEAVYDDLVYLFEVPEMDQNQMFDLEKDSYSTIILDRMKIDGDSTNVDPENRKTAFVENVDHITYYIYTYGYADKNDYVGRFILTRQLNNDGKYSYYLATVEGVRLLDLKGNAGDLYLDQYSRERLFADVFSKVVEGYSPTTPYYLAAQVCGRTGSIYAPSEISVIGPRAFMAQDVPAYTVSVEGGVITGTELTTATIYEGQTISVTATSPDFKYWNINNTDKSVDKTTEYVVTANTTFVVGKDETFTVSVEGGTLQGGGTQAQISSGEECTIVAEEQSGNKVFFGWYVMNGEDKVLVSSDAEYTFWVFSSQTYIAEYVNTHTVTIIYGGELYEQKTYLEGETVTVTLDLSKIPEGMGFTGWRIGDEVVTTGLTYEFVIQGDTTIKAEFAEQVHEFATPDMDKNQMFRYSGDYNPLEFDREQSGGTAFVEHVDHIKFYIYTSPDADKGDYIATFILDAKGQAGSDPRYVYRLATNEGETLLALEGIPGNLWLQTRDGYNKDKLFEMFAKVIGENYSADQEYYLAAQACGAAGSIYAPSEISVIGPAPFKQN</sequence>
<organism evidence="3 4">
    <name type="scientific">Candidatus Coproplasma avicola</name>
    <dbReference type="NCBI Taxonomy" id="2840744"/>
    <lineage>
        <taxon>Bacteria</taxon>
        <taxon>Bacillati</taxon>
        <taxon>Bacillota</taxon>
        <taxon>Clostridia</taxon>
        <taxon>Eubacteriales</taxon>
        <taxon>Candidatus Coproplasma</taxon>
    </lineage>
</organism>
<dbReference type="Pfam" id="PF18998">
    <property type="entry name" value="Flg_new_2"/>
    <property type="match status" value="2"/>
</dbReference>
<evidence type="ECO:0000256" key="1">
    <source>
        <dbReference type="SAM" id="SignalP"/>
    </source>
</evidence>
<reference evidence="3" key="2">
    <citation type="journal article" date="2021" name="PeerJ">
        <title>Extensive microbial diversity within the chicken gut microbiome revealed by metagenomics and culture.</title>
        <authorList>
            <person name="Gilroy R."/>
            <person name="Ravi A."/>
            <person name="Getino M."/>
            <person name="Pursley I."/>
            <person name="Horton D.L."/>
            <person name="Alikhan N.F."/>
            <person name="Baker D."/>
            <person name="Gharbi K."/>
            <person name="Hall N."/>
            <person name="Watson M."/>
            <person name="Adriaenssens E.M."/>
            <person name="Foster-Nyarko E."/>
            <person name="Jarju S."/>
            <person name="Secka A."/>
            <person name="Antonio M."/>
            <person name="Oren A."/>
            <person name="Chaudhuri R.R."/>
            <person name="La Ragione R."/>
            <person name="Hildebrand F."/>
            <person name="Pallen M.J."/>
        </authorList>
    </citation>
    <scope>NUCLEOTIDE SEQUENCE</scope>
    <source>
        <strain evidence="3">ChiW16-3235</strain>
    </source>
</reference>
<gene>
    <name evidence="3" type="ORF">IAB94_05155</name>
</gene>
<feature type="chain" id="PRO_5038701603" description="Bacterial repeat domain-containing protein" evidence="1">
    <location>
        <begin position="26"/>
        <end position="1245"/>
    </location>
</feature>
<feature type="domain" description="Bacterial repeat" evidence="2">
    <location>
        <begin position="41"/>
        <end position="101"/>
    </location>
</feature>
<name>A0A9D1E6Q3_9FIRM</name>
<evidence type="ECO:0000313" key="4">
    <source>
        <dbReference type="Proteomes" id="UP000823913"/>
    </source>
</evidence>
<proteinExistence type="predicted"/>
<evidence type="ECO:0000259" key="2">
    <source>
        <dbReference type="Pfam" id="PF18998"/>
    </source>
</evidence>
<protein>
    <recommendedName>
        <fullName evidence="2">Bacterial repeat domain-containing protein</fullName>
    </recommendedName>
</protein>
<dbReference type="Proteomes" id="UP000823913">
    <property type="component" value="Unassembled WGS sequence"/>
</dbReference>
<feature type="domain" description="Bacterial repeat" evidence="2">
    <location>
        <begin position="1017"/>
        <end position="1085"/>
    </location>
</feature>
<dbReference type="EMBL" id="DVHK01000109">
    <property type="protein sequence ID" value="HIR67413.1"/>
    <property type="molecule type" value="Genomic_DNA"/>
</dbReference>
<keyword evidence="1" id="KW-0732">Signal</keyword>
<dbReference type="PROSITE" id="PS51257">
    <property type="entry name" value="PROKAR_LIPOPROTEIN"/>
    <property type="match status" value="1"/>
</dbReference>
<comment type="caution">
    <text evidence="3">The sequence shown here is derived from an EMBL/GenBank/DDBJ whole genome shotgun (WGS) entry which is preliminary data.</text>
</comment>
<dbReference type="InterPro" id="IPR044060">
    <property type="entry name" value="Bacterial_rp_domain"/>
</dbReference>